<dbReference type="SUPFAM" id="SSF56176">
    <property type="entry name" value="FAD-binding/transporter-associated domain-like"/>
    <property type="match status" value="1"/>
</dbReference>
<evidence type="ECO:0000313" key="14">
    <source>
        <dbReference type="EMBL" id="MCA9754179.1"/>
    </source>
</evidence>
<dbReference type="PANTHER" id="PTHR22777">
    <property type="entry name" value="HEMOLYSIN-RELATED"/>
    <property type="match status" value="1"/>
</dbReference>
<dbReference type="SMART" id="SM01091">
    <property type="entry name" value="CorC_HlyC"/>
    <property type="match status" value="1"/>
</dbReference>
<dbReference type="InterPro" id="IPR000644">
    <property type="entry name" value="CBS_dom"/>
</dbReference>
<accession>A0A956N7Q9</accession>
<keyword evidence="5" id="KW-0677">Repeat</keyword>
<dbReference type="Pfam" id="PF00571">
    <property type="entry name" value="CBS"/>
    <property type="match status" value="1"/>
</dbReference>
<dbReference type="InterPro" id="IPR002550">
    <property type="entry name" value="CNNM"/>
</dbReference>
<keyword evidence="3" id="KW-1003">Cell membrane</keyword>
<dbReference type="GO" id="GO:0005886">
    <property type="term" value="C:plasma membrane"/>
    <property type="evidence" value="ECO:0007669"/>
    <property type="project" value="UniProtKB-SubCell"/>
</dbReference>
<dbReference type="InterPro" id="IPR036318">
    <property type="entry name" value="FAD-bd_PCMH-like_sf"/>
</dbReference>
<evidence type="ECO:0000259" key="12">
    <source>
        <dbReference type="PROSITE" id="PS51371"/>
    </source>
</evidence>
<dbReference type="InterPro" id="IPR005170">
    <property type="entry name" value="Transptr-assoc_dom"/>
</dbReference>
<dbReference type="InterPro" id="IPR046342">
    <property type="entry name" value="CBS_dom_sf"/>
</dbReference>
<comment type="similarity">
    <text evidence="2">Belongs to the UPF0053 family.</text>
</comment>
<dbReference type="EMBL" id="JAGQHS010000001">
    <property type="protein sequence ID" value="MCA9754179.1"/>
    <property type="molecule type" value="Genomic_DNA"/>
</dbReference>
<dbReference type="Gene3D" id="3.10.580.10">
    <property type="entry name" value="CBS-domain"/>
    <property type="match status" value="1"/>
</dbReference>
<dbReference type="Gene3D" id="3.30.465.10">
    <property type="match status" value="1"/>
</dbReference>
<evidence type="ECO:0000256" key="5">
    <source>
        <dbReference type="ARBA" id="ARBA00022737"/>
    </source>
</evidence>
<dbReference type="Pfam" id="PF01595">
    <property type="entry name" value="CNNM"/>
    <property type="match status" value="1"/>
</dbReference>
<feature type="transmembrane region" description="Helical" evidence="11">
    <location>
        <begin position="95"/>
        <end position="117"/>
    </location>
</feature>
<evidence type="ECO:0000256" key="8">
    <source>
        <dbReference type="ARBA" id="ARBA00023136"/>
    </source>
</evidence>
<dbReference type="Proteomes" id="UP000739538">
    <property type="component" value="Unassembled WGS sequence"/>
</dbReference>
<reference evidence="14" key="2">
    <citation type="journal article" date="2021" name="Microbiome">
        <title>Successional dynamics and alternative stable states in a saline activated sludge microbial community over 9 years.</title>
        <authorList>
            <person name="Wang Y."/>
            <person name="Ye J."/>
            <person name="Ju F."/>
            <person name="Liu L."/>
            <person name="Boyd J.A."/>
            <person name="Deng Y."/>
            <person name="Parks D.H."/>
            <person name="Jiang X."/>
            <person name="Yin X."/>
            <person name="Woodcroft B.J."/>
            <person name="Tyson G.W."/>
            <person name="Hugenholtz P."/>
            <person name="Polz M.F."/>
            <person name="Zhang T."/>
        </authorList>
    </citation>
    <scope>NUCLEOTIDE SEQUENCE</scope>
    <source>
        <strain evidence="14">HKST-UBA02</strain>
    </source>
</reference>
<evidence type="ECO:0000256" key="11">
    <source>
        <dbReference type="SAM" id="Phobius"/>
    </source>
</evidence>
<dbReference type="PROSITE" id="PS51846">
    <property type="entry name" value="CNNM"/>
    <property type="match status" value="1"/>
</dbReference>
<dbReference type="PANTHER" id="PTHR22777:SF32">
    <property type="entry name" value="UPF0053 INNER MEMBRANE PROTEIN YFJD"/>
    <property type="match status" value="1"/>
</dbReference>
<feature type="domain" description="CNNM transmembrane" evidence="13">
    <location>
        <begin position="1"/>
        <end position="189"/>
    </location>
</feature>
<dbReference type="PROSITE" id="PS51371">
    <property type="entry name" value="CBS"/>
    <property type="match status" value="1"/>
</dbReference>
<feature type="transmembrane region" description="Helical" evidence="11">
    <location>
        <begin position="60"/>
        <end position="83"/>
    </location>
</feature>
<evidence type="ECO:0000256" key="10">
    <source>
        <dbReference type="PROSITE-ProRule" id="PRU01193"/>
    </source>
</evidence>
<evidence type="ECO:0000313" key="15">
    <source>
        <dbReference type="Proteomes" id="UP000739538"/>
    </source>
</evidence>
<comment type="caution">
    <text evidence="14">The sequence shown here is derived from an EMBL/GenBank/DDBJ whole genome shotgun (WGS) entry which is preliminary data.</text>
</comment>
<dbReference type="GO" id="GO:0050660">
    <property type="term" value="F:flavin adenine dinucleotide binding"/>
    <property type="evidence" value="ECO:0007669"/>
    <property type="project" value="InterPro"/>
</dbReference>
<protein>
    <submittedName>
        <fullName evidence="14">HlyC/CorC family transporter</fullName>
    </submittedName>
</protein>
<dbReference type="SUPFAM" id="SSF54631">
    <property type="entry name" value="CBS-domain pair"/>
    <property type="match status" value="1"/>
</dbReference>
<evidence type="ECO:0000256" key="3">
    <source>
        <dbReference type="ARBA" id="ARBA00022475"/>
    </source>
</evidence>
<name>A0A956N7Q9_UNCEI</name>
<reference evidence="14" key="1">
    <citation type="submission" date="2020-04" db="EMBL/GenBank/DDBJ databases">
        <authorList>
            <person name="Zhang T."/>
        </authorList>
    </citation>
    <scope>NUCLEOTIDE SEQUENCE</scope>
    <source>
        <strain evidence="14">HKST-UBA02</strain>
    </source>
</reference>
<keyword evidence="7 9" id="KW-0129">CBS domain</keyword>
<evidence type="ECO:0000256" key="7">
    <source>
        <dbReference type="ARBA" id="ARBA00023122"/>
    </source>
</evidence>
<evidence type="ECO:0000256" key="6">
    <source>
        <dbReference type="ARBA" id="ARBA00022989"/>
    </source>
</evidence>
<dbReference type="AlphaFoldDB" id="A0A956N7Q9"/>
<dbReference type="FunFam" id="3.10.580.10:FF:000002">
    <property type="entry name" value="Magnesium/cobalt efflux protein CorC"/>
    <property type="match status" value="1"/>
</dbReference>
<proteinExistence type="inferred from homology"/>
<comment type="subcellular location">
    <subcellularLocation>
        <location evidence="1">Cell membrane</location>
        <topology evidence="1">Multi-pass membrane protein</topology>
    </subcellularLocation>
</comment>
<evidence type="ECO:0000256" key="9">
    <source>
        <dbReference type="PROSITE-ProRule" id="PRU00703"/>
    </source>
</evidence>
<dbReference type="Pfam" id="PF03471">
    <property type="entry name" value="CorC_HlyC"/>
    <property type="match status" value="1"/>
</dbReference>
<evidence type="ECO:0000256" key="2">
    <source>
        <dbReference type="ARBA" id="ARBA00006337"/>
    </source>
</evidence>
<feature type="domain" description="CBS" evidence="12">
    <location>
        <begin position="269"/>
        <end position="325"/>
    </location>
</feature>
<feature type="transmembrane region" description="Helical" evidence="11">
    <location>
        <begin position="6"/>
        <end position="31"/>
    </location>
</feature>
<keyword evidence="6 10" id="KW-1133">Transmembrane helix</keyword>
<evidence type="ECO:0000256" key="1">
    <source>
        <dbReference type="ARBA" id="ARBA00004651"/>
    </source>
</evidence>
<keyword evidence="8 10" id="KW-0472">Membrane</keyword>
<evidence type="ECO:0000256" key="4">
    <source>
        <dbReference type="ARBA" id="ARBA00022692"/>
    </source>
</evidence>
<sequence>MNQILLYVLFILVGVAASAYFSATEISIISANRLKLRQQAKQGSAAASLALSLLHDQEHVLATTLIGLNLANLATAAFVTSLIEGWLGVGWRASLLSTGVATLVLLVMGEILPKVYASRHATTFVTRNARPIQATEQLFLPATAVIRLFLGLLLRGLRKAPQQPLVTREDLKHLVREVKGDTGHGRKEKKMLGSLLGFTETTAREVMVPMTEVIAIEKGSGISLARALAKRHGFTRLAVYERRIDKVTGVVNIKDILFDKDPDEQVAHYMRPALLVPETKRIDRLLVELQRSEQTMAIVVSEFGSCVGIVTLEDIVEEIVGEMAEEHEIGVRKIREIASGTYVVDALTDIDDLNDELGLELPKGRFDTLAGLLLKHYGRIPAEGERCRISEVEMEIVDAHQFGIGSVKLVLPNGSVERD</sequence>
<dbReference type="CDD" id="cd04590">
    <property type="entry name" value="CBS_pair_CorC_HlyC_assoc"/>
    <property type="match status" value="1"/>
</dbReference>
<gene>
    <name evidence="14" type="ORF">KDA27_00135</name>
</gene>
<keyword evidence="4 10" id="KW-0812">Transmembrane</keyword>
<dbReference type="InterPro" id="IPR044751">
    <property type="entry name" value="Ion_transp-like_CBS"/>
</dbReference>
<evidence type="ECO:0000259" key="13">
    <source>
        <dbReference type="PROSITE" id="PS51846"/>
    </source>
</evidence>
<organism evidence="14 15">
    <name type="scientific">Eiseniibacteriota bacterium</name>
    <dbReference type="NCBI Taxonomy" id="2212470"/>
    <lineage>
        <taxon>Bacteria</taxon>
        <taxon>Candidatus Eiseniibacteriota</taxon>
    </lineage>
</organism>
<dbReference type="InterPro" id="IPR016169">
    <property type="entry name" value="FAD-bd_PCMH_sub2"/>
</dbReference>